<reference evidence="1" key="1">
    <citation type="submission" date="2020-11" db="EMBL/GenBank/DDBJ databases">
        <authorList>
            <consortium name="DOE Joint Genome Institute"/>
            <person name="Ahrendt S."/>
            <person name="Riley R."/>
            <person name="Andreopoulos W."/>
            <person name="Labutti K."/>
            <person name="Pangilinan J."/>
            <person name="Ruiz-Duenas F.J."/>
            <person name="Barrasa J.M."/>
            <person name="Sanchez-Garcia M."/>
            <person name="Camarero S."/>
            <person name="Miyauchi S."/>
            <person name="Serrano A."/>
            <person name="Linde D."/>
            <person name="Babiker R."/>
            <person name="Drula E."/>
            <person name="Ayuso-Fernandez I."/>
            <person name="Pacheco R."/>
            <person name="Padilla G."/>
            <person name="Ferreira P."/>
            <person name="Barriuso J."/>
            <person name="Kellner H."/>
            <person name="Castanera R."/>
            <person name="Alfaro M."/>
            <person name="Ramirez L."/>
            <person name="Pisabarro A.G."/>
            <person name="Kuo A."/>
            <person name="Tritt A."/>
            <person name="Lipzen A."/>
            <person name="He G."/>
            <person name="Yan M."/>
            <person name="Ng V."/>
            <person name="Cullen D."/>
            <person name="Martin F."/>
            <person name="Rosso M.-N."/>
            <person name="Henrissat B."/>
            <person name="Hibbett D."/>
            <person name="Martinez A.T."/>
            <person name="Grigoriev I.V."/>
        </authorList>
    </citation>
    <scope>NUCLEOTIDE SEQUENCE</scope>
    <source>
        <strain evidence="1">CIRM-BRFM 674</strain>
    </source>
</reference>
<accession>A0A9P6CTQ3</accession>
<evidence type="ECO:0000313" key="1">
    <source>
        <dbReference type="EMBL" id="KAF9478672.1"/>
    </source>
</evidence>
<dbReference type="AlphaFoldDB" id="A0A9P6CTQ3"/>
<comment type="caution">
    <text evidence="1">The sequence shown here is derived from an EMBL/GenBank/DDBJ whole genome shotgun (WGS) entry which is preliminary data.</text>
</comment>
<protein>
    <submittedName>
        <fullName evidence="1">Uncharacterized protein</fullName>
    </submittedName>
</protein>
<dbReference type="Proteomes" id="UP000807469">
    <property type="component" value="Unassembled WGS sequence"/>
</dbReference>
<evidence type="ECO:0000313" key="2">
    <source>
        <dbReference type="Proteomes" id="UP000807469"/>
    </source>
</evidence>
<sequence>MITHAQILRPPRSQPVVRTPSESVRIQKTNVAFLVILPASRTRAHADSLSVDIRRFGRTRVHPYRIALPSDPPSLLPSTYRESCIRKKFKFHPAVTSGEWQMANCEAPSNKITYENEGIHMAKEKGKKEAHFADTVVVVGRAIFQLSKKPKPGDFGNVLFEAYPRMFLLEFSWYLVTAHNT</sequence>
<organism evidence="1 2">
    <name type="scientific">Pholiota conissans</name>
    <dbReference type="NCBI Taxonomy" id="109636"/>
    <lineage>
        <taxon>Eukaryota</taxon>
        <taxon>Fungi</taxon>
        <taxon>Dikarya</taxon>
        <taxon>Basidiomycota</taxon>
        <taxon>Agaricomycotina</taxon>
        <taxon>Agaricomycetes</taxon>
        <taxon>Agaricomycetidae</taxon>
        <taxon>Agaricales</taxon>
        <taxon>Agaricineae</taxon>
        <taxon>Strophariaceae</taxon>
        <taxon>Pholiota</taxon>
    </lineage>
</organism>
<keyword evidence="2" id="KW-1185">Reference proteome</keyword>
<name>A0A9P6CTQ3_9AGAR</name>
<proteinExistence type="predicted"/>
<dbReference type="EMBL" id="MU155229">
    <property type="protein sequence ID" value="KAF9478672.1"/>
    <property type="molecule type" value="Genomic_DNA"/>
</dbReference>
<gene>
    <name evidence="1" type="ORF">BDN70DRAFT_921749</name>
</gene>